<dbReference type="GO" id="GO:0005737">
    <property type="term" value="C:cytoplasm"/>
    <property type="evidence" value="ECO:0007669"/>
    <property type="project" value="TreeGrafter"/>
</dbReference>
<accession>A0A8J2S8Y8</accession>
<dbReference type="EMBL" id="CAKKNE010000002">
    <property type="protein sequence ID" value="CAH0367018.1"/>
    <property type="molecule type" value="Genomic_DNA"/>
</dbReference>
<dbReference type="GO" id="GO:0043409">
    <property type="term" value="P:negative regulation of MAPK cascade"/>
    <property type="evidence" value="ECO:0007669"/>
    <property type="project" value="TreeGrafter"/>
</dbReference>
<dbReference type="CDD" id="cd14498">
    <property type="entry name" value="DSP"/>
    <property type="match status" value="1"/>
</dbReference>
<dbReference type="GO" id="GO:0004721">
    <property type="term" value="F:phosphoprotein phosphatase activity"/>
    <property type="evidence" value="ECO:0007669"/>
    <property type="project" value="UniProtKB-KW"/>
</dbReference>
<organism evidence="3 4">
    <name type="scientific">Pelagomonas calceolata</name>
    <dbReference type="NCBI Taxonomy" id="35677"/>
    <lineage>
        <taxon>Eukaryota</taxon>
        <taxon>Sar</taxon>
        <taxon>Stramenopiles</taxon>
        <taxon>Ochrophyta</taxon>
        <taxon>Pelagophyceae</taxon>
        <taxon>Pelagomonadales</taxon>
        <taxon>Pelagomonadaceae</taxon>
        <taxon>Pelagomonas</taxon>
    </lineage>
</organism>
<sequence length="683" mass="76615">MAAQQANFRMEPGSDAMKQRMQAMMRYNRLRQETRASNAVLQVKRKHQRREAVDPRADETSLERQQMQDRSYYEYGCVTDGLRADLGLERYHEDLANHSASVQESAARPIEEDLEEGEDDDERRREKARRRRKAGMRDIRVHPFEVDELDHRCCRGQMPGWDPYRYSQQMLETEAENMRQLRMSVADNKQTKKLTGTSKITLDLQRPGPTTLTPVDFAKYLARCEGLTLAEWCKEQDVRTERALERERFKITERVKRAEKEAEDPRPDRKQFRDAEVALVAKRCGAGAMRKARNRLGKSMKPSRRARDASSVLGMMLLRSQGFGMVHPEQDVFWIEHELLMAKERIEPRRERLVGPVLSNQHPQDFIYCRLYVSDKETARQDDIRREFGMGLAFASEALDLGGRVLICCPTGCRLAVAATVALLMQKRGMRLSTAYGVVKLHEPALQLSRALCLWLSLYEIELHHESSVVRDRTFTNPSLKQLVGELGLEPALPWPLPIYFLVGTVVLPDPFGVHPGYYCCCYCVDPAAICRGAAALARKLRPKKTEDDAVSHASVASVDFDVGTFASASVVTEPTVATSASAGAFIVDEPRSPDRRGRRGRRAKKASAVAAAAAPAPAAADDASVASELTVETFGSLATHGTAVTQGSTVSLRSARPPAEGPAAPEKPGFLARARRFFRRKS</sequence>
<evidence type="ECO:0000313" key="3">
    <source>
        <dbReference type="EMBL" id="CAH0367018.1"/>
    </source>
</evidence>
<evidence type="ECO:0008006" key="5">
    <source>
        <dbReference type="Google" id="ProtNLM"/>
    </source>
</evidence>
<feature type="region of interest" description="Disordered" evidence="2">
    <location>
        <begin position="588"/>
        <end position="612"/>
    </location>
</feature>
<keyword evidence="1" id="KW-0378">Hydrolase</keyword>
<dbReference type="AlphaFoldDB" id="A0A8J2S8Y8"/>
<keyword evidence="1" id="KW-0904">Protein phosphatase</keyword>
<comment type="caution">
    <text evidence="3">The sequence shown here is derived from an EMBL/GenBank/DDBJ whole genome shotgun (WGS) entry which is preliminary data.</text>
</comment>
<dbReference type="OrthoDB" id="10252009at2759"/>
<reference evidence="3" key="1">
    <citation type="submission" date="2021-11" db="EMBL/GenBank/DDBJ databases">
        <authorList>
            <consortium name="Genoscope - CEA"/>
            <person name="William W."/>
        </authorList>
    </citation>
    <scope>NUCLEOTIDE SEQUENCE</scope>
</reference>
<dbReference type="InterPro" id="IPR029021">
    <property type="entry name" value="Prot-tyrosine_phosphatase-like"/>
</dbReference>
<gene>
    <name evidence="3" type="ORF">PECAL_2P00120</name>
</gene>
<evidence type="ECO:0000256" key="2">
    <source>
        <dbReference type="SAM" id="MobiDB-lite"/>
    </source>
</evidence>
<feature type="compositionally biased region" description="Basic and acidic residues" evidence="2">
    <location>
        <begin position="50"/>
        <end position="62"/>
    </location>
</feature>
<dbReference type="Gene3D" id="3.90.190.10">
    <property type="entry name" value="Protein tyrosine phosphatase superfamily"/>
    <property type="match status" value="1"/>
</dbReference>
<feature type="region of interest" description="Disordered" evidence="2">
    <location>
        <begin position="36"/>
        <end position="65"/>
    </location>
</feature>
<dbReference type="PANTHER" id="PTHR10159:SF519">
    <property type="entry name" value="DUAL SPECIFICITY PROTEIN PHOSPHATASE MPK3"/>
    <property type="match status" value="1"/>
</dbReference>
<feature type="compositionally biased region" description="Basic residues" evidence="2">
    <location>
        <begin position="597"/>
        <end position="606"/>
    </location>
</feature>
<keyword evidence="4" id="KW-1185">Reference proteome</keyword>
<feature type="compositionally biased region" description="Acidic residues" evidence="2">
    <location>
        <begin position="112"/>
        <end position="121"/>
    </location>
</feature>
<protein>
    <recommendedName>
        <fullName evidence="5">Tyrosine-protein phosphatase domain-containing protein</fullName>
    </recommendedName>
</protein>
<dbReference type="SUPFAM" id="SSF52799">
    <property type="entry name" value="(Phosphotyrosine protein) phosphatases II"/>
    <property type="match status" value="1"/>
</dbReference>
<feature type="compositionally biased region" description="Low complexity" evidence="2">
    <location>
        <begin position="656"/>
        <end position="670"/>
    </location>
</feature>
<feature type="region of interest" description="Disordered" evidence="2">
    <location>
        <begin position="98"/>
        <end position="134"/>
    </location>
</feature>
<evidence type="ECO:0000313" key="4">
    <source>
        <dbReference type="Proteomes" id="UP000789595"/>
    </source>
</evidence>
<feature type="region of interest" description="Disordered" evidence="2">
    <location>
        <begin position="646"/>
        <end position="672"/>
    </location>
</feature>
<proteinExistence type="predicted"/>
<dbReference type="PANTHER" id="PTHR10159">
    <property type="entry name" value="DUAL SPECIFICITY PROTEIN PHOSPHATASE"/>
    <property type="match status" value="1"/>
</dbReference>
<dbReference type="Proteomes" id="UP000789595">
    <property type="component" value="Unassembled WGS sequence"/>
</dbReference>
<name>A0A8J2S8Y8_9STRA</name>
<evidence type="ECO:0000256" key="1">
    <source>
        <dbReference type="ARBA" id="ARBA00022912"/>
    </source>
</evidence>